<dbReference type="Proteomes" id="UP001180020">
    <property type="component" value="Unassembled WGS sequence"/>
</dbReference>
<keyword evidence="2" id="KW-1185">Reference proteome</keyword>
<gene>
    <name evidence="1" type="ORF">QJS10_CPB12g01448</name>
</gene>
<comment type="caution">
    <text evidence="1">The sequence shown here is derived from an EMBL/GenBank/DDBJ whole genome shotgun (WGS) entry which is preliminary data.</text>
</comment>
<evidence type="ECO:0000313" key="2">
    <source>
        <dbReference type="Proteomes" id="UP001180020"/>
    </source>
</evidence>
<reference evidence="1" key="1">
    <citation type="journal article" date="2023" name="Nat. Commun.">
        <title>Diploid and tetraploid genomes of Acorus and the evolution of monocots.</title>
        <authorList>
            <person name="Ma L."/>
            <person name="Liu K.W."/>
            <person name="Li Z."/>
            <person name="Hsiao Y.Y."/>
            <person name="Qi Y."/>
            <person name="Fu T."/>
            <person name="Tang G.D."/>
            <person name="Zhang D."/>
            <person name="Sun W.H."/>
            <person name="Liu D.K."/>
            <person name="Li Y."/>
            <person name="Chen G.Z."/>
            <person name="Liu X.D."/>
            <person name="Liao X.Y."/>
            <person name="Jiang Y.T."/>
            <person name="Yu X."/>
            <person name="Hao Y."/>
            <person name="Huang J."/>
            <person name="Zhao X.W."/>
            <person name="Ke S."/>
            <person name="Chen Y.Y."/>
            <person name="Wu W.L."/>
            <person name="Hsu J.L."/>
            <person name="Lin Y.F."/>
            <person name="Huang M.D."/>
            <person name="Li C.Y."/>
            <person name="Huang L."/>
            <person name="Wang Z.W."/>
            <person name="Zhao X."/>
            <person name="Zhong W.Y."/>
            <person name="Peng D.H."/>
            <person name="Ahmad S."/>
            <person name="Lan S."/>
            <person name="Zhang J.S."/>
            <person name="Tsai W.C."/>
            <person name="Van de Peer Y."/>
            <person name="Liu Z.J."/>
        </authorList>
    </citation>
    <scope>NUCLEOTIDE SEQUENCE</scope>
    <source>
        <strain evidence="1">CP</strain>
    </source>
</reference>
<name>A0AAV9DS47_ACOCL</name>
<protein>
    <submittedName>
        <fullName evidence="1">Pentatricopeptide repeat-containing protein</fullName>
    </submittedName>
</protein>
<sequence length="67" mass="8010">MDDMKSRVFRLRLPKRSATNALQRWVDEGREVSLPELRNISKELRRAQRYKHALEDVMYPSISKHAE</sequence>
<proteinExistence type="predicted"/>
<dbReference type="EMBL" id="JAUJYO010000012">
    <property type="protein sequence ID" value="KAK1302812.1"/>
    <property type="molecule type" value="Genomic_DNA"/>
</dbReference>
<reference evidence="1" key="2">
    <citation type="submission" date="2023-06" db="EMBL/GenBank/DDBJ databases">
        <authorList>
            <person name="Ma L."/>
            <person name="Liu K.-W."/>
            <person name="Li Z."/>
            <person name="Hsiao Y.-Y."/>
            <person name="Qi Y."/>
            <person name="Fu T."/>
            <person name="Tang G."/>
            <person name="Zhang D."/>
            <person name="Sun W.-H."/>
            <person name="Liu D.-K."/>
            <person name="Li Y."/>
            <person name="Chen G.-Z."/>
            <person name="Liu X.-D."/>
            <person name="Liao X.-Y."/>
            <person name="Jiang Y.-T."/>
            <person name="Yu X."/>
            <person name="Hao Y."/>
            <person name="Huang J."/>
            <person name="Zhao X.-W."/>
            <person name="Ke S."/>
            <person name="Chen Y.-Y."/>
            <person name="Wu W.-L."/>
            <person name="Hsu J.-L."/>
            <person name="Lin Y.-F."/>
            <person name="Huang M.-D."/>
            <person name="Li C.-Y."/>
            <person name="Huang L."/>
            <person name="Wang Z.-W."/>
            <person name="Zhao X."/>
            <person name="Zhong W.-Y."/>
            <person name="Peng D.-H."/>
            <person name="Ahmad S."/>
            <person name="Lan S."/>
            <person name="Zhang J.-S."/>
            <person name="Tsai W.-C."/>
            <person name="Van De Peer Y."/>
            <person name="Liu Z.-J."/>
        </authorList>
    </citation>
    <scope>NUCLEOTIDE SEQUENCE</scope>
    <source>
        <strain evidence="1">CP</strain>
        <tissue evidence="1">Leaves</tissue>
    </source>
</reference>
<accession>A0AAV9DS47</accession>
<evidence type="ECO:0000313" key="1">
    <source>
        <dbReference type="EMBL" id="KAK1302812.1"/>
    </source>
</evidence>
<dbReference type="AlphaFoldDB" id="A0AAV9DS47"/>
<organism evidence="1 2">
    <name type="scientific">Acorus calamus</name>
    <name type="common">Sweet flag</name>
    <dbReference type="NCBI Taxonomy" id="4465"/>
    <lineage>
        <taxon>Eukaryota</taxon>
        <taxon>Viridiplantae</taxon>
        <taxon>Streptophyta</taxon>
        <taxon>Embryophyta</taxon>
        <taxon>Tracheophyta</taxon>
        <taxon>Spermatophyta</taxon>
        <taxon>Magnoliopsida</taxon>
        <taxon>Liliopsida</taxon>
        <taxon>Acoraceae</taxon>
        <taxon>Acorus</taxon>
    </lineage>
</organism>